<dbReference type="Proteomes" id="UP000009168">
    <property type="component" value="Unassembled WGS sequence"/>
</dbReference>
<gene>
    <name evidence="2" type="ORF">TTHERM_000529591</name>
</gene>
<keyword evidence="1 2" id="KW-0812">Transmembrane</keyword>
<protein>
    <submittedName>
        <fullName evidence="2">Transmembrane protein, putative</fullName>
    </submittedName>
</protein>
<accession>W7X7Q6</accession>
<evidence type="ECO:0000313" key="3">
    <source>
        <dbReference type="Proteomes" id="UP000009168"/>
    </source>
</evidence>
<keyword evidence="1" id="KW-0472">Membrane</keyword>
<dbReference type="InParanoid" id="W7X7Q6"/>
<proteinExistence type="predicted"/>
<dbReference type="EMBL" id="GG662522">
    <property type="protein sequence ID" value="EWS72453.1"/>
    <property type="molecule type" value="Genomic_DNA"/>
</dbReference>
<sequence>MLSFLFYLHSEVQFLLLIQGYLQFFLIVSTQILILQNQESLYASIYLTYFQNHILRVLEMTNSYHFQSSQKSCQSNQSCNLQTYSIYLLADDLILPFQAAQILISLLQQAMKLYYLYLYISQFAIQLLSVFIGLFHAFLFFLLNHIYLHHYSFLEAQLLFNGHRITSSLLNNLHIKSHIPQHMLHYELI</sequence>
<dbReference type="KEGG" id="tet:TTHERM_000529591"/>
<organism evidence="2 3">
    <name type="scientific">Tetrahymena thermophila (strain SB210)</name>
    <dbReference type="NCBI Taxonomy" id="312017"/>
    <lineage>
        <taxon>Eukaryota</taxon>
        <taxon>Sar</taxon>
        <taxon>Alveolata</taxon>
        <taxon>Ciliophora</taxon>
        <taxon>Intramacronucleata</taxon>
        <taxon>Oligohymenophorea</taxon>
        <taxon>Hymenostomatida</taxon>
        <taxon>Tetrahymenina</taxon>
        <taxon>Tetrahymenidae</taxon>
        <taxon>Tetrahymena</taxon>
    </lineage>
</organism>
<dbReference type="RefSeq" id="XP_012654998.1">
    <property type="nucleotide sequence ID" value="XM_012799544.1"/>
</dbReference>
<feature type="transmembrane region" description="Helical" evidence="1">
    <location>
        <begin position="116"/>
        <end position="143"/>
    </location>
</feature>
<dbReference type="AlphaFoldDB" id="W7X7Q6"/>
<keyword evidence="3" id="KW-1185">Reference proteome</keyword>
<evidence type="ECO:0000313" key="2">
    <source>
        <dbReference type="EMBL" id="EWS72453.1"/>
    </source>
</evidence>
<name>W7X7Q6_TETTS</name>
<feature type="transmembrane region" description="Helical" evidence="1">
    <location>
        <begin position="12"/>
        <end position="35"/>
    </location>
</feature>
<evidence type="ECO:0000256" key="1">
    <source>
        <dbReference type="SAM" id="Phobius"/>
    </source>
</evidence>
<keyword evidence="1" id="KW-1133">Transmembrane helix</keyword>
<dbReference type="GeneID" id="24439418"/>
<reference evidence="3" key="1">
    <citation type="journal article" date="2006" name="PLoS Biol.">
        <title>Macronuclear genome sequence of the ciliate Tetrahymena thermophila, a model eukaryote.</title>
        <authorList>
            <person name="Eisen J.A."/>
            <person name="Coyne R.S."/>
            <person name="Wu M."/>
            <person name="Wu D."/>
            <person name="Thiagarajan M."/>
            <person name="Wortman J.R."/>
            <person name="Badger J.H."/>
            <person name="Ren Q."/>
            <person name="Amedeo P."/>
            <person name="Jones K.M."/>
            <person name="Tallon L.J."/>
            <person name="Delcher A.L."/>
            <person name="Salzberg S.L."/>
            <person name="Silva J.C."/>
            <person name="Haas B.J."/>
            <person name="Majoros W.H."/>
            <person name="Farzad M."/>
            <person name="Carlton J.M."/>
            <person name="Smith R.K. Jr."/>
            <person name="Garg J."/>
            <person name="Pearlman R.E."/>
            <person name="Karrer K.M."/>
            <person name="Sun L."/>
            <person name="Manning G."/>
            <person name="Elde N.C."/>
            <person name="Turkewitz A.P."/>
            <person name="Asai D.J."/>
            <person name="Wilkes D.E."/>
            <person name="Wang Y."/>
            <person name="Cai H."/>
            <person name="Collins K."/>
            <person name="Stewart B.A."/>
            <person name="Lee S.R."/>
            <person name="Wilamowska K."/>
            <person name="Weinberg Z."/>
            <person name="Ruzzo W.L."/>
            <person name="Wloga D."/>
            <person name="Gaertig J."/>
            <person name="Frankel J."/>
            <person name="Tsao C.-C."/>
            <person name="Gorovsky M.A."/>
            <person name="Keeling P.J."/>
            <person name="Waller R.F."/>
            <person name="Patron N.J."/>
            <person name="Cherry J.M."/>
            <person name="Stover N.A."/>
            <person name="Krieger C.J."/>
            <person name="del Toro C."/>
            <person name="Ryder H.F."/>
            <person name="Williamson S.C."/>
            <person name="Barbeau R.A."/>
            <person name="Hamilton E.P."/>
            <person name="Orias E."/>
        </authorList>
    </citation>
    <scope>NUCLEOTIDE SEQUENCE [LARGE SCALE GENOMIC DNA]</scope>
    <source>
        <strain evidence="3">SB210</strain>
    </source>
</reference>